<name>A0ACB9ZQ96_CATRO</name>
<dbReference type="Proteomes" id="UP001060085">
    <property type="component" value="Linkage Group LG08"/>
</dbReference>
<evidence type="ECO:0000313" key="2">
    <source>
        <dbReference type="Proteomes" id="UP001060085"/>
    </source>
</evidence>
<gene>
    <name evidence="1" type="ORF">M9H77_35780</name>
</gene>
<reference evidence="2" key="1">
    <citation type="journal article" date="2023" name="Nat. Plants">
        <title>Single-cell RNA sequencing provides a high-resolution roadmap for understanding the multicellular compartmentation of specialized metabolism.</title>
        <authorList>
            <person name="Sun S."/>
            <person name="Shen X."/>
            <person name="Li Y."/>
            <person name="Li Y."/>
            <person name="Wang S."/>
            <person name="Li R."/>
            <person name="Zhang H."/>
            <person name="Shen G."/>
            <person name="Guo B."/>
            <person name="Wei J."/>
            <person name="Xu J."/>
            <person name="St-Pierre B."/>
            <person name="Chen S."/>
            <person name="Sun C."/>
        </authorList>
    </citation>
    <scope>NUCLEOTIDE SEQUENCE [LARGE SCALE GENOMIC DNA]</scope>
</reference>
<protein>
    <submittedName>
        <fullName evidence="1">Uncharacterized protein</fullName>
    </submittedName>
</protein>
<keyword evidence="2" id="KW-1185">Reference proteome</keyword>
<sequence>MALTIFRGIRTCPLMLCPSAYFARKHGVFYCTMKSTDSQTATQERQQSAQLKGSPKIQSKTIDKLLKDYEAIIGIETHVQLNTLTKAFCSCPYSYGAQPNTSICPVCMGLPGALPVLNSKVVEFAVKVGLALNCKLSLDSKFDRKQYFYPDLPKGYQISQFDIPIASGGFVDVDLPVEFGGGHRRFGITRVHMEEDAGKLLHTGNRSYSQVDLNRAGVPLLEIVSEPDMRTGIEAAEYAAELQRLVRYLGVSNGNMQEGSLRCDVNISIRPIGQQKFGTKVEIKNLNSFSSVGRAIDFEISRQVLLHSQGQDDQIVQETRLWDEGAQKTITMRKKEGLSDYRYFPEPDLPGVSISKEYVDRIRDSLPELPEMKRRRYEEMGLSMQDILFLTNDVNVTEFFDATISGGADIKLAANWIMGDIAAYMKNEKLTINEIKLTPQELVELIASIKNGTISGKIGKEVLFELMAKGGTVKGMVKEKNLVQIVDPVEIEKMVDKVIADNPKQLEQYRSGKTKIQGFFAGQVMKESKGKANPKLLNQILLKKLNAKN</sequence>
<comment type="caution">
    <text evidence="1">The sequence shown here is derived from an EMBL/GenBank/DDBJ whole genome shotgun (WGS) entry which is preliminary data.</text>
</comment>
<dbReference type="EMBL" id="CM044708">
    <property type="protein sequence ID" value="KAI5649775.1"/>
    <property type="molecule type" value="Genomic_DNA"/>
</dbReference>
<organism evidence="1 2">
    <name type="scientific">Catharanthus roseus</name>
    <name type="common">Madagascar periwinkle</name>
    <name type="synonym">Vinca rosea</name>
    <dbReference type="NCBI Taxonomy" id="4058"/>
    <lineage>
        <taxon>Eukaryota</taxon>
        <taxon>Viridiplantae</taxon>
        <taxon>Streptophyta</taxon>
        <taxon>Embryophyta</taxon>
        <taxon>Tracheophyta</taxon>
        <taxon>Spermatophyta</taxon>
        <taxon>Magnoliopsida</taxon>
        <taxon>eudicotyledons</taxon>
        <taxon>Gunneridae</taxon>
        <taxon>Pentapetalae</taxon>
        <taxon>asterids</taxon>
        <taxon>lamiids</taxon>
        <taxon>Gentianales</taxon>
        <taxon>Apocynaceae</taxon>
        <taxon>Rauvolfioideae</taxon>
        <taxon>Vinceae</taxon>
        <taxon>Catharanthinae</taxon>
        <taxon>Catharanthus</taxon>
    </lineage>
</organism>
<proteinExistence type="predicted"/>
<evidence type="ECO:0000313" key="1">
    <source>
        <dbReference type="EMBL" id="KAI5649775.1"/>
    </source>
</evidence>
<accession>A0ACB9ZQ96</accession>